<dbReference type="OrthoDB" id="10015451at2759"/>
<name>A0A814CHK2_9BILA</name>
<evidence type="ECO:0000313" key="6">
    <source>
        <dbReference type="Proteomes" id="UP000663829"/>
    </source>
</evidence>
<keyword evidence="6" id="KW-1185">Reference proteome</keyword>
<evidence type="ECO:0000313" key="4">
    <source>
        <dbReference type="EMBL" id="CAF3716780.1"/>
    </source>
</evidence>
<dbReference type="EMBL" id="CAJNOQ010002125">
    <property type="protein sequence ID" value="CAF0940203.1"/>
    <property type="molecule type" value="Genomic_DNA"/>
</dbReference>
<feature type="region of interest" description="Disordered" evidence="1">
    <location>
        <begin position="58"/>
        <end position="84"/>
    </location>
</feature>
<organism evidence="2 6">
    <name type="scientific">Didymodactylos carnosus</name>
    <dbReference type="NCBI Taxonomy" id="1234261"/>
    <lineage>
        <taxon>Eukaryota</taxon>
        <taxon>Metazoa</taxon>
        <taxon>Spiralia</taxon>
        <taxon>Gnathifera</taxon>
        <taxon>Rotifera</taxon>
        <taxon>Eurotatoria</taxon>
        <taxon>Bdelloidea</taxon>
        <taxon>Philodinida</taxon>
        <taxon>Philodinidae</taxon>
        <taxon>Didymodactylos</taxon>
    </lineage>
</organism>
<dbReference type="EMBL" id="CAJOBA010009872">
    <property type="protein sequence ID" value="CAF3861468.1"/>
    <property type="molecule type" value="Genomic_DNA"/>
</dbReference>
<dbReference type="Proteomes" id="UP000682733">
    <property type="component" value="Unassembled WGS sequence"/>
</dbReference>
<evidence type="ECO:0000313" key="2">
    <source>
        <dbReference type="EMBL" id="CAF0940203.1"/>
    </source>
</evidence>
<dbReference type="EMBL" id="CAJNOK010009853">
    <property type="protein sequence ID" value="CAF1100008.1"/>
    <property type="molecule type" value="Genomic_DNA"/>
</dbReference>
<sequence length="206" mass="23432">MTSTSSSTHTSLIFETKWHSTATTSYILHQRPSYPLSDISTNCTTMKISSSTKILSSNKFQTSDGSSTESDECETGDLSSDEYPTQLKENYDNEMSDIALFLNDRRQIAVGAAPSENSVRRFPHRPSSLSHIQKYSSPSKSKLSLTDHAKSLIKNKVILQKQRSIQRIQLYEDLKKLNHRRIQVIDELINLDELHEQKVKQLSEIL</sequence>
<dbReference type="AlphaFoldDB" id="A0A814CHK2"/>
<dbReference type="Proteomes" id="UP000663829">
    <property type="component" value="Unassembled WGS sequence"/>
</dbReference>
<evidence type="ECO:0000313" key="3">
    <source>
        <dbReference type="EMBL" id="CAF1100008.1"/>
    </source>
</evidence>
<comment type="caution">
    <text evidence="2">The sequence shown here is derived from an EMBL/GenBank/DDBJ whole genome shotgun (WGS) entry which is preliminary data.</text>
</comment>
<dbReference type="Proteomes" id="UP000677228">
    <property type="component" value="Unassembled WGS sequence"/>
</dbReference>
<protein>
    <submittedName>
        <fullName evidence="2">Uncharacterized protein</fullName>
    </submittedName>
</protein>
<dbReference type="Proteomes" id="UP000681722">
    <property type="component" value="Unassembled WGS sequence"/>
</dbReference>
<gene>
    <name evidence="2" type="ORF">GPM918_LOCUS10665</name>
    <name evidence="3" type="ORF">OVA965_LOCUS19246</name>
    <name evidence="4" type="ORF">SRO942_LOCUS10666</name>
    <name evidence="5" type="ORF">TMI583_LOCUS19259</name>
</gene>
<accession>A0A814CHK2</accession>
<feature type="region of interest" description="Disordered" evidence="1">
    <location>
        <begin position="115"/>
        <end position="136"/>
    </location>
</feature>
<evidence type="ECO:0000256" key="1">
    <source>
        <dbReference type="SAM" id="MobiDB-lite"/>
    </source>
</evidence>
<feature type="compositionally biased region" description="Polar residues" evidence="1">
    <location>
        <begin position="58"/>
        <end position="68"/>
    </location>
</feature>
<evidence type="ECO:0000313" key="5">
    <source>
        <dbReference type="EMBL" id="CAF3861468.1"/>
    </source>
</evidence>
<proteinExistence type="predicted"/>
<reference evidence="2" key="1">
    <citation type="submission" date="2021-02" db="EMBL/GenBank/DDBJ databases">
        <authorList>
            <person name="Nowell W R."/>
        </authorList>
    </citation>
    <scope>NUCLEOTIDE SEQUENCE</scope>
</reference>
<dbReference type="EMBL" id="CAJOBC010002125">
    <property type="protein sequence ID" value="CAF3716780.1"/>
    <property type="molecule type" value="Genomic_DNA"/>
</dbReference>